<comment type="similarity">
    <text evidence="5">Belongs to the 2H phosphoesterase superfamily. USB1 family.</text>
</comment>
<dbReference type="InterPro" id="IPR027521">
    <property type="entry name" value="Usb1"/>
</dbReference>
<dbReference type="GO" id="GO:0005634">
    <property type="term" value="C:nucleus"/>
    <property type="evidence" value="ECO:0007669"/>
    <property type="project" value="UniProtKB-SubCell"/>
</dbReference>
<feature type="compositionally biased region" description="Basic and acidic residues" evidence="6">
    <location>
        <begin position="10"/>
        <end position="20"/>
    </location>
</feature>
<dbReference type="Pfam" id="PF09749">
    <property type="entry name" value="HVSL"/>
    <property type="match status" value="1"/>
</dbReference>
<accession>A0AAD4KI75</accession>
<sequence length="311" mass="35207">MALVQYSDSDSEHELDDERVKIDLSTRKKLRGNSTSMTPADSRSSLPPLPTGFHDLYASSTRVSVRDDPSLHGGRKRVIPHVEGNWPTHIYLEWSPRREEMEVLSDVVQRCKTKLADDDSHIHSLLHSDLGVQLPLHISLSRPVVLATEQKHAFAELFENSIQESPIKPFTVIPETLDWVSNSEKTRWFLVMRIRKPPNDELNALLRISNQTLAKFNQPSLYESQTSITRSSKKRGSNKNLSLAGKYSNDDVTSQDLSDRFHISLAWCLDEPSLEIQEKTSGIDVKPLQSLKIIFNSVKAKIGNVVKSFNL</sequence>
<feature type="active site" description="Proton donor/acceptor" evidence="5">
    <location>
        <position position="262"/>
    </location>
</feature>
<evidence type="ECO:0000313" key="7">
    <source>
        <dbReference type="EMBL" id="KAH8689033.1"/>
    </source>
</evidence>
<feature type="compositionally biased region" description="Polar residues" evidence="6">
    <location>
        <begin position="32"/>
        <end position="45"/>
    </location>
</feature>
<gene>
    <name evidence="5" type="primary">USB1</name>
    <name evidence="7" type="ORF">BGW36DRAFT_308866</name>
</gene>
<dbReference type="EC" id="3.1.4.-" evidence="5"/>
<feature type="region of interest" description="Disordered" evidence="6">
    <location>
        <begin position="25"/>
        <end position="51"/>
    </location>
</feature>
<proteinExistence type="inferred from homology"/>
<comment type="subcellular location">
    <subcellularLocation>
        <location evidence="5">Nucleus</location>
    </subcellularLocation>
</comment>
<dbReference type="GO" id="GO:0034477">
    <property type="term" value="P:U6 snRNA 3'-end processing"/>
    <property type="evidence" value="ECO:0007669"/>
    <property type="project" value="UniProtKB-UniRule"/>
</dbReference>
<evidence type="ECO:0000256" key="2">
    <source>
        <dbReference type="ARBA" id="ARBA00022801"/>
    </source>
</evidence>
<keyword evidence="2 5" id="KW-0378">Hydrolase</keyword>
<evidence type="ECO:0000256" key="3">
    <source>
        <dbReference type="ARBA" id="ARBA00023239"/>
    </source>
</evidence>
<evidence type="ECO:0000256" key="1">
    <source>
        <dbReference type="ARBA" id="ARBA00022722"/>
    </source>
</evidence>
<protein>
    <recommendedName>
        <fullName evidence="5">U6 snRNA phosphodiesterase</fullName>
        <ecNumber evidence="5">3.1.4.-</ecNumber>
    </recommendedName>
</protein>
<evidence type="ECO:0000256" key="5">
    <source>
        <dbReference type="HAMAP-Rule" id="MF_03040"/>
    </source>
</evidence>
<dbReference type="Proteomes" id="UP001201262">
    <property type="component" value="Unassembled WGS sequence"/>
</dbReference>
<comment type="caution">
    <text evidence="7">The sequence shown here is derived from an EMBL/GenBank/DDBJ whole genome shotgun (WGS) entry which is preliminary data.</text>
</comment>
<dbReference type="PANTHER" id="PTHR13522:SF3">
    <property type="entry name" value="U6 SNRNA PHOSPHODIESTERASE 1"/>
    <property type="match status" value="1"/>
</dbReference>
<keyword evidence="1 5" id="KW-0540">Nuclease</keyword>
<comment type="function">
    <text evidence="5">Phosphodiesterase responsible for the U6 snRNA 3' end processing. Acts as an exoribonuclease (RNase) responsible for trimming the poly(U) tract of the last nucleotides in the pre-U6 snRNA molecule, leading to the formation of mature U6 snRNA.</text>
</comment>
<feature type="active site" description="Proton donor/acceptor" evidence="5">
    <location>
        <position position="137"/>
    </location>
</feature>
<keyword evidence="4 5" id="KW-0539">Nucleus</keyword>
<evidence type="ECO:0000313" key="8">
    <source>
        <dbReference type="Proteomes" id="UP001201262"/>
    </source>
</evidence>
<keyword evidence="8" id="KW-1185">Reference proteome</keyword>
<dbReference type="AlphaFoldDB" id="A0AAD4KI75"/>
<dbReference type="Gene3D" id="3.90.1140.10">
    <property type="entry name" value="Cyclic phosphodiesterase"/>
    <property type="match status" value="1"/>
</dbReference>
<keyword evidence="3" id="KW-0456">Lyase</keyword>
<dbReference type="EMBL" id="JAJTJA010000016">
    <property type="protein sequence ID" value="KAH8689033.1"/>
    <property type="molecule type" value="Genomic_DNA"/>
</dbReference>
<evidence type="ECO:0000256" key="6">
    <source>
        <dbReference type="SAM" id="MobiDB-lite"/>
    </source>
</evidence>
<evidence type="ECO:0000256" key="4">
    <source>
        <dbReference type="ARBA" id="ARBA00023242"/>
    </source>
</evidence>
<dbReference type="HAMAP" id="MF_03040">
    <property type="entry name" value="USB1"/>
    <property type="match status" value="1"/>
</dbReference>
<reference evidence="7" key="1">
    <citation type="submission" date="2021-12" db="EMBL/GenBank/DDBJ databases">
        <title>Convergent genome expansion in fungi linked to evolution of root-endophyte symbiosis.</title>
        <authorList>
            <consortium name="DOE Joint Genome Institute"/>
            <person name="Ke Y.-H."/>
            <person name="Bonito G."/>
            <person name="Liao H.-L."/>
            <person name="Looney B."/>
            <person name="Rojas-Flechas A."/>
            <person name="Nash J."/>
            <person name="Hameed K."/>
            <person name="Schadt C."/>
            <person name="Martin F."/>
            <person name="Crous P.W."/>
            <person name="Miettinen O."/>
            <person name="Magnuson J.K."/>
            <person name="Labbe J."/>
            <person name="Jacobson D."/>
            <person name="Doktycz M.J."/>
            <person name="Veneault-Fourrey C."/>
            <person name="Kuo A."/>
            <person name="Mondo S."/>
            <person name="Calhoun S."/>
            <person name="Riley R."/>
            <person name="Ohm R."/>
            <person name="LaButti K."/>
            <person name="Andreopoulos B."/>
            <person name="Pangilinan J."/>
            <person name="Nolan M."/>
            <person name="Tritt A."/>
            <person name="Clum A."/>
            <person name="Lipzen A."/>
            <person name="Daum C."/>
            <person name="Barry K."/>
            <person name="Grigoriev I.V."/>
            <person name="Vilgalys R."/>
        </authorList>
    </citation>
    <scope>NUCLEOTIDE SEQUENCE</scope>
    <source>
        <strain evidence="7">PMI_201</strain>
    </source>
</reference>
<dbReference type="PANTHER" id="PTHR13522">
    <property type="entry name" value="U6 SNRNA PHOSPHODIESTERASE 1"/>
    <property type="match status" value="1"/>
</dbReference>
<feature type="region of interest" description="Disordered" evidence="6">
    <location>
        <begin position="1"/>
        <end position="20"/>
    </location>
</feature>
<organism evidence="7 8">
    <name type="scientific">Talaromyces proteolyticus</name>
    <dbReference type="NCBI Taxonomy" id="1131652"/>
    <lineage>
        <taxon>Eukaryota</taxon>
        <taxon>Fungi</taxon>
        <taxon>Dikarya</taxon>
        <taxon>Ascomycota</taxon>
        <taxon>Pezizomycotina</taxon>
        <taxon>Eurotiomycetes</taxon>
        <taxon>Eurotiomycetidae</taxon>
        <taxon>Eurotiales</taxon>
        <taxon>Trichocomaceae</taxon>
        <taxon>Talaromyces</taxon>
        <taxon>Talaromyces sect. Bacilispori</taxon>
    </lineage>
</organism>
<name>A0AAD4KI75_9EURO</name>
<dbReference type="GO" id="GO:0016829">
    <property type="term" value="F:lyase activity"/>
    <property type="evidence" value="ECO:0007669"/>
    <property type="project" value="UniProtKB-KW"/>
</dbReference>
<dbReference type="GO" id="GO:1990838">
    <property type="term" value="F:poly(U)-specific exoribonuclease activity, producing 3' uridine cyclic phosphate ends"/>
    <property type="evidence" value="ECO:0007669"/>
    <property type="project" value="UniProtKB-UniRule"/>
</dbReference>